<reference evidence="1 2" key="1">
    <citation type="submission" date="2019-05" db="EMBL/GenBank/DDBJ databases">
        <title>We sequenced the genome of Paenibacillus hemerocallicola KCTC 33185 for further insight into its adaptation and study the phylogeny of Paenibacillus.</title>
        <authorList>
            <person name="Narsing Rao M.P."/>
        </authorList>
    </citation>
    <scope>NUCLEOTIDE SEQUENCE [LARGE SCALE GENOMIC DNA]</scope>
    <source>
        <strain evidence="1 2">KCTC 33185</strain>
    </source>
</reference>
<dbReference type="OrthoDB" id="2942871at2"/>
<sequence>MPIDYSKHRAAIERLYTDRCTIYRYAGAKNQVTKETKQTPQPVQINQPCRLSQRALGQNDQTAAENNIRYETKLFLAPEIEVLQGDMLEVTRGRDTPAGWEPVAPARKYKAGEPFLYVTHQEISIQRKEWA</sequence>
<comment type="caution">
    <text evidence="1">The sequence shown here is derived from an EMBL/GenBank/DDBJ whole genome shotgun (WGS) entry which is preliminary data.</text>
</comment>
<keyword evidence="2" id="KW-1185">Reference proteome</keyword>
<keyword evidence="1" id="KW-0067">ATP-binding</keyword>
<dbReference type="EMBL" id="VDCQ01000001">
    <property type="protein sequence ID" value="TNJ68223.1"/>
    <property type="molecule type" value="Genomic_DNA"/>
</dbReference>
<evidence type="ECO:0000313" key="2">
    <source>
        <dbReference type="Proteomes" id="UP000307943"/>
    </source>
</evidence>
<protein>
    <submittedName>
        <fullName evidence="1">ABC transporter ATP-binding protein</fullName>
    </submittedName>
</protein>
<dbReference type="InterPro" id="IPR046075">
    <property type="entry name" value="DUF6093"/>
</dbReference>
<dbReference type="InterPro" id="IPR038667">
    <property type="entry name" value="XkdH-like_sf"/>
</dbReference>
<dbReference type="RefSeq" id="WP_139600200.1">
    <property type="nucleotide sequence ID" value="NZ_VDCQ01000001.1"/>
</dbReference>
<name>A0A5C4TGN1_9BACL</name>
<keyword evidence="1" id="KW-0547">Nucleotide-binding</keyword>
<dbReference type="Proteomes" id="UP000307943">
    <property type="component" value="Unassembled WGS sequence"/>
</dbReference>
<dbReference type="Gene3D" id="2.40.10.370">
    <property type="entry name" value="Protein of unknown function DUF3599"/>
    <property type="match status" value="1"/>
</dbReference>
<gene>
    <name evidence="1" type="ORF">FE784_00755</name>
</gene>
<dbReference type="Pfam" id="PF19586">
    <property type="entry name" value="DUF6093"/>
    <property type="match status" value="1"/>
</dbReference>
<evidence type="ECO:0000313" key="1">
    <source>
        <dbReference type="EMBL" id="TNJ68223.1"/>
    </source>
</evidence>
<dbReference type="AlphaFoldDB" id="A0A5C4TGN1"/>
<accession>A0A5C4TGN1</accession>
<dbReference type="GO" id="GO:0005524">
    <property type="term" value="F:ATP binding"/>
    <property type="evidence" value="ECO:0007669"/>
    <property type="project" value="UniProtKB-KW"/>
</dbReference>
<organism evidence="1 2">
    <name type="scientific">Paenibacillus hemerocallicola</name>
    <dbReference type="NCBI Taxonomy" id="1172614"/>
    <lineage>
        <taxon>Bacteria</taxon>
        <taxon>Bacillati</taxon>
        <taxon>Bacillota</taxon>
        <taxon>Bacilli</taxon>
        <taxon>Bacillales</taxon>
        <taxon>Paenibacillaceae</taxon>
        <taxon>Paenibacillus</taxon>
    </lineage>
</organism>
<proteinExistence type="predicted"/>